<reference evidence="4" key="1">
    <citation type="submission" date="2016-06" db="UniProtKB">
        <authorList>
            <consortium name="WormBaseParasite"/>
        </authorList>
    </citation>
    <scope>IDENTIFICATION</scope>
</reference>
<dbReference type="WBParaSite" id="SSLN_0000000901-mRNA-1">
    <property type="protein sequence ID" value="SSLN_0000000901-mRNA-1"/>
    <property type="gene ID" value="SSLN_0000000901"/>
</dbReference>
<dbReference type="OrthoDB" id="6262994at2759"/>
<feature type="transmembrane region" description="Helical" evidence="1">
    <location>
        <begin position="38"/>
        <end position="61"/>
    </location>
</feature>
<protein>
    <submittedName>
        <fullName evidence="4">Gustatory receptor</fullName>
    </submittedName>
</protein>
<dbReference type="AlphaFoldDB" id="A0A183S712"/>
<accession>A0A183S712</accession>
<dbReference type="Proteomes" id="UP000275846">
    <property type="component" value="Unassembled WGS sequence"/>
</dbReference>
<evidence type="ECO:0000313" key="4">
    <source>
        <dbReference type="WBParaSite" id="SSLN_0000000901-mRNA-1"/>
    </source>
</evidence>
<organism evidence="4">
    <name type="scientific">Schistocephalus solidus</name>
    <name type="common">Tapeworm</name>
    <dbReference type="NCBI Taxonomy" id="70667"/>
    <lineage>
        <taxon>Eukaryota</taxon>
        <taxon>Metazoa</taxon>
        <taxon>Spiralia</taxon>
        <taxon>Lophotrochozoa</taxon>
        <taxon>Platyhelminthes</taxon>
        <taxon>Cestoda</taxon>
        <taxon>Eucestoda</taxon>
        <taxon>Diphyllobothriidea</taxon>
        <taxon>Diphyllobothriidae</taxon>
        <taxon>Schistocephalus</taxon>
    </lineage>
</organism>
<feature type="transmembrane region" description="Helical" evidence="1">
    <location>
        <begin position="179"/>
        <end position="197"/>
    </location>
</feature>
<keyword evidence="1" id="KW-0812">Transmembrane</keyword>
<feature type="transmembrane region" description="Helical" evidence="1">
    <location>
        <begin position="209"/>
        <end position="226"/>
    </location>
</feature>
<evidence type="ECO:0000313" key="2">
    <source>
        <dbReference type="EMBL" id="VDL80524.1"/>
    </source>
</evidence>
<reference evidence="2 3" key="2">
    <citation type="submission" date="2018-11" db="EMBL/GenBank/DDBJ databases">
        <authorList>
            <consortium name="Pathogen Informatics"/>
        </authorList>
    </citation>
    <scope>NUCLEOTIDE SEQUENCE [LARGE SCALE GENOMIC DNA]</scope>
    <source>
        <strain evidence="2 3">NST_G2</strain>
    </source>
</reference>
<sequence>MTSIRRELSVNKSRDSIGSISTLSFQLPSPPDVVQRRIHGHLILVFEVCTLTCILAVVYCIPTMMIRMYNFKGTLSGGALLYEPAFEDKRWMIYEFPDAIDDMFVMMNRSITRLLNETARMDTLNDERRRFMALWHVTYAVYPLIITFLIMAIALHIFIRIHPDWTENATEAPTFGEMVLLIAANLLLMLLIAGLAEEFDEPPHLQTKLFFTVLLQLTLIFHNVHLHRRGNKLLKDLSIAFSDSLNDPVSRKEPLTFCMAPPNNFTTCLLLSLFVNLLVIYSIMDYLDST</sequence>
<feature type="transmembrane region" description="Helical" evidence="1">
    <location>
        <begin position="137"/>
        <end position="159"/>
    </location>
</feature>
<keyword evidence="1" id="KW-0472">Membrane</keyword>
<proteinExistence type="predicted"/>
<dbReference type="EMBL" id="UYSU01000003">
    <property type="protein sequence ID" value="VDL80524.1"/>
    <property type="molecule type" value="Genomic_DNA"/>
</dbReference>
<keyword evidence="1" id="KW-1133">Transmembrane helix</keyword>
<feature type="transmembrane region" description="Helical" evidence="1">
    <location>
        <begin position="264"/>
        <end position="284"/>
    </location>
</feature>
<evidence type="ECO:0000313" key="3">
    <source>
        <dbReference type="Proteomes" id="UP000275846"/>
    </source>
</evidence>
<name>A0A183S712_SCHSO</name>
<gene>
    <name evidence="2" type="ORF">SSLN_LOCUS10</name>
</gene>
<keyword evidence="3" id="KW-1185">Reference proteome</keyword>
<evidence type="ECO:0000256" key="1">
    <source>
        <dbReference type="SAM" id="Phobius"/>
    </source>
</evidence>